<protein>
    <submittedName>
        <fullName evidence="7">Nucleic acid-binding, OB-fold</fullName>
    </submittedName>
</protein>
<evidence type="ECO:0000313" key="7">
    <source>
        <dbReference type="EMBL" id="KRX04878.1"/>
    </source>
</evidence>
<comment type="caution">
    <text evidence="7">The sequence shown here is derived from an EMBL/GenBank/DDBJ whole genome shotgun (WGS) entry which is preliminary data.</text>
</comment>
<keyword evidence="2" id="KW-0479">Metal-binding</keyword>
<sequence length="317" mass="37132">MSTIKQKETNQDDNEIHAKKTEIARPVKKKQYFSNENSNNQTINNIYPKFQNDQTTEKIKKLTPLQQNNKVQNQAHKPYNPPTQYQQKIPLNMDQKNNIYQKQQIQQKNNDIQQKVSKNFQKIQENQGINNNNINNNQQNYVVQEEEIFEGCKEFQCYIQDLNFYMEAWVITARVINKSQLKNYTSKNNTAKVGQVFSCDLIDDSKKSRKSTISCSFFGESCEKYFNLINEGAVYDFVGGVLKQNQNKQFNKPHDLTIIFTDNSNIRKSRASINQLQKIPLFEPYEFETIQNIIENKKQGEIIDFIGCLNKNPNIKN</sequence>
<dbReference type="InParanoid" id="A0A0V0QRD6"/>
<evidence type="ECO:0000256" key="4">
    <source>
        <dbReference type="ARBA" id="ARBA00022833"/>
    </source>
</evidence>
<keyword evidence="5" id="KW-0238">DNA-binding</keyword>
<dbReference type="SUPFAM" id="SSF50249">
    <property type="entry name" value="Nucleic acid-binding proteins"/>
    <property type="match status" value="1"/>
</dbReference>
<keyword evidence="3" id="KW-0863">Zinc-finger</keyword>
<reference evidence="7 8" key="1">
    <citation type="journal article" date="2015" name="Sci. Rep.">
        <title>Genome of the facultative scuticociliatosis pathogen Pseudocohnilembus persalinus provides insight into its virulence through horizontal gene transfer.</title>
        <authorList>
            <person name="Xiong J."/>
            <person name="Wang G."/>
            <person name="Cheng J."/>
            <person name="Tian M."/>
            <person name="Pan X."/>
            <person name="Warren A."/>
            <person name="Jiang C."/>
            <person name="Yuan D."/>
            <person name="Miao W."/>
        </authorList>
    </citation>
    <scope>NUCLEOTIDE SEQUENCE [LARGE SCALE GENOMIC DNA]</scope>
    <source>
        <strain evidence="7">36N120E</strain>
    </source>
</reference>
<evidence type="ECO:0000256" key="2">
    <source>
        <dbReference type="ARBA" id="ARBA00022723"/>
    </source>
</evidence>
<evidence type="ECO:0000313" key="8">
    <source>
        <dbReference type="Proteomes" id="UP000054937"/>
    </source>
</evidence>
<keyword evidence="8" id="KW-1185">Reference proteome</keyword>
<evidence type="ECO:0000256" key="1">
    <source>
        <dbReference type="ARBA" id="ARBA00005690"/>
    </source>
</evidence>
<name>A0A0V0QRD6_PSEPJ</name>
<proteinExistence type="inferred from homology"/>
<evidence type="ECO:0000256" key="3">
    <source>
        <dbReference type="ARBA" id="ARBA00022771"/>
    </source>
</evidence>
<comment type="similarity">
    <text evidence="1">Belongs to the replication factor A protein 1 family.</text>
</comment>
<dbReference type="AlphaFoldDB" id="A0A0V0QRD6"/>
<dbReference type="GO" id="GO:0008270">
    <property type="term" value="F:zinc ion binding"/>
    <property type="evidence" value="ECO:0007669"/>
    <property type="project" value="UniProtKB-KW"/>
</dbReference>
<dbReference type="Gene3D" id="2.40.50.140">
    <property type="entry name" value="Nucleic acid-binding proteins"/>
    <property type="match status" value="1"/>
</dbReference>
<dbReference type="OrthoDB" id="295159at2759"/>
<dbReference type="InterPro" id="IPR012340">
    <property type="entry name" value="NA-bd_OB-fold"/>
</dbReference>
<evidence type="ECO:0000256" key="6">
    <source>
        <dbReference type="SAM" id="MobiDB-lite"/>
    </source>
</evidence>
<dbReference type="FunFam" id="2.40.50.140:FF:000041">
    <property type="entry name" value="Replication protein A subunit"/>
    <property type="match status" value="1"/>
</dbReference>
<accession>A0A0V0QRD6</accession>
<dbReference type="Proteomes" id="UP000054937">
    <property type="component" value="Unassembled WGS sequence"/>
</dbReference>
<keyword evidence="4" id="KW-0862">Zinc</keyword>
<feature type="compositionally biased region" description="Basic and acidic residues" evidence="6">
    <location>
        <begin position="1"/>
        <end position="25"/>
    </location>
</feature>
<dbReference type="EMBL" id="LDAU01000110">
    <property type="protein sequence ID" value="KRX04878.1"/>
    <property type="molecule type" value="Genomic_DNA"/>
</dbReference>
<gene>
    <name evidence="7" type="ORF">PPERSA_06512</name>
</gene>
<dbReference type="GO" id="GO:0003677">
    <property type="term" value="F:DNA binding"/>
    <property type="evidence" value="ECO:0007669"/>
    <property type="project" value="UniProtKB-KW"/>
</dbReference>
<evidence type="ECO:0000256" key="5">
    <source>
        <dbReference type="ARBA" id="ARBA00023125"/>
    </source>
</evidence>
<organism evidence="7 8">
    <name type="scientific">Pseudocohnilembus persalinus</name>
    <name type="common">Ciliate</name>
    <dbReference type="NCBI Taxonomy" id="266149"/>
    <lineage>
        <taxon>Eukaryota</taxon>
        <taxon>Sar</taxon>
        <taxon>Alveolata</taxon>
        <taxon>Ciliophora</taxon>
        <taxon>Intramacronucleata</taxon>
        <taxon>Oligohymenophorea</taxon>
        <taxon>Scuticociliatia</taxon>
        <taxon>Philasterida</taxon>
        <taxon>Pseudocohnilembidae</taxon>
        <taxon>Pseudocohnilembus</taxon>
    </lineage>
</organism>
<feature type="region of interest" description="Disordered" evidence="6">
    <location>
        <begin position="1"/>
        <end position="51"/>
    </location>
</feature>
<feature type="compositionally biased region" description="Low complexity" evidence="6">
    <location>
        <begin position="34"/>
        <end position="46"/>
    </location>
</feature>